<proteinExistence type="predicted"/>
<evidence type="ECO:0000313" key="3">
    <source>
        <dbReference type="EMBL" id="KAK5794335.1"/>
    </source>
</evidence>
<reference evidence="3 4" key="1">
    <citation type="submission" date="2023-03" db="EMBL/GenBank/DDBJ databases">
        <title>WGS of Gossypium arboreum.</title>
        <authorList>
            <person name="Yu D."/>
        </authorList>
    </citation>
    <scope>NUCLEOTIDE SEQUENCE [LARGE SCALE GENOMIC DNA]</scope>
    <source>
        <tissue evidence="3">Leaf</tissue>
    </source>
</reference>
<dbReference type="Proteomes" id="UP001358586">
    <property type="component" value="Chromosome 10"/>
</dbReference>
<dbReference type="EMBL" id="JARKNE010000010">
    <property type="protein sequence ID" value="KAK5794335.1"/>
    <property type="molecule type" value="Genomic_DNA"/>
</dbReference>
<feature type="region of interest" description="Disordered" evidence="1">
    <location>
        <begin position="87"/>
        <end position="112"/>
    </location>
</feature>
<feature type="compositionally biased region" description="Basic and acidic residues" evidence="1">
    <location>
        <begin position="87"/>
        <end position="104"/>
    </location>
</feature>
<gene>
    <name evidence="2" type="ORF">PVK06_035555</name>
    <name evidence="3" type="ORF">PVK06_035557</name>
</gene>
<name>A0ABR0NHK5_GOSAR</name>
<evidence type="ECO:0000256" key="1">
    <source>
        <dbReference type="SAM" id="MobiDB-lite"/>
    </source>
</evidence>
<sequence length="112" mass="13467">MEPITEPDIATSMFKIQSPRLYLRDEFSKLMDIMQHMQWHQQAYWRYSKIRDDSMRSAITKIYNDLFIFVPEFPDFLFEPWCPQLKRERSDSCKNKDNGAKDESNSEGYANK</sequence>
<protein>
    <submittedName>
        <fullName evidence="3">Uncharacterized protein</fullName>
    </submittedName>
</protein>
<evidence type="ECO:0000313" key="2">
    <source>
        <dbReference type="EMBL" id="KAK5794333.1"/>
    </source>
</evidence>
<comment type="caution">
    <text evidence="3">The sequence shown here is derived from an EMBL/GenBank/DDBJ whole genome shotgun (WGS) entry which is preliminary data.</text>
</comment>
<accession>A0ABR0NHK5</accession>
<keyword evidence="4" id="KW-1185">Reference proteome</keyword>
<organism evidence="3 4">
    <name type="scientific">Gossypium arboreum</name>
    <name type="common">Tree cotton</name>
    <name type="synonym">Gossypium nanking</name>
    <dbReference type="NCBI Taxonomy" id="29729"/>
    <lineage>
        <taxon>Eukaryota</taxon>
        <taxon>Viridiplantae</taxon>
        <taxon>Streptophyta</taxon>
        <taxon>Embryophyta</taxon>
        <taxon>Tracheophyta</taxon>
        <taxon>Spermatophyta</taxon>
        <taxon>Magnoliopsida</taxon>
        <taxon>eudicotyledons</taxon>
        <taxon>Gunneridae</taxon>
        <taxon>Pentapetalae</taxon>
        <taxon>rosids</taxon>
        <taxon>malvids</taxon>
        <taxon>Malvales</taxon>
        <taxon>Malvaceae</taxon>
        <taxon>Malvoideae</taxon>
        <taxon>Gossypium</taxon>
    </lineage>
</organism>
<dbReference type="EMBL" id="JARKNE010000010">
    <property type="protein sequence ID" value="KAK5794333.1"/>
    <property type="molecule type" value="Genomic_DNA"/>
</dbReference>
<evidence type="ECO:0000313" key="4">
    <source>
        <dbReference type="Proteomes" id="UP001358586"/>
    </source>
</evidence>